<dbReference type="Gene3D" id="3.40.630.30">
    <property type="match status" value="2"/>
</dbReference>
<evidence type="ECO:0000256" key="1">
    <source>
        <dbReference type="ARBA" id="ARBA00022679"/>
    </source>
</evidence>
<dbReference type="PANTHER" id="PTHR43792">
    <property type="entry name" value="GNAT FAMILY, PUTATIVE (AFU_ORTHOLOGUE AFUA_3G00765)-RELATED-RELATED"/>
    <property type="match status" value="1"/>
</dbReference>
<dbReference type="RefSeq" id="WP_235324084.1">
    <property type="nucleotide sequence ID" value="NZ_JAFBIT010000003.1"/>
</dbReference>
<feature type="domain" description="N-acetyltransferase" evidence="4">
    <location>
        <begin position="176"/>
        <end position="338"/>
    </location>
</feature>
<dbReference type="InterPro" id="IPR016181">
    <property type="entry name" value="Acyl_CoA_acyltransferase"/>
</dbReference>
<evidence type="ECO:0000313" key="5">
    <source>
        <dbReference type="EMBL" id="MCF2653059.1"/>
    </source>
</evidence>
<accession>A0ABS9CSZ1</accession>
<dbReference type="InterPro" id="IPR051531">
    <property type="entry name" value="N-acetyltransferase"/>
</dbReference>
<dbReference type="EMBL" id="JAFBIT010000003">
    <property type="protein sequence ID" value="MCF2653059.1"/>
    <property type="molecule type" value="Genomic_DNA"/>
</dbReference>
<comment type="similarity">
    <text evidence="3">Belongs to the acetyltransferase family. RimJ subfamily.</text>
</comment>
<organism evidence="5 6">
    <name type="scientific">Anaeromassilibacillus senegalensis</name>
    <dbReference type="NCBI Taxonomy" id="1673717"/>
    <lineage>
        <taxon>Bacteria</taxon>
        <taxon>Bacillati</taxon>
        <taxon>Bacillota</taxon>
        <taxon>Clostridia</taxon>
        <taxon>Eubacteriales</taxon>
        <taxon>Acutalibacteraceae</taxon>
        <taxon>Anaeromassilibacillus</taxon>
    </lineage>
</organism>
<keyword evidence="6" id="KW-1185">Reference proteome</keyword>
<dbReference type="PROSITE" id="PS51186">
    <property type="entry name" value="GNAT"/>
    <property type="match status" value="2"/>
</dbReference>
<reference evidence="5 6" key="1">
    <citation type="submission" date="2020-12" db="EMBL/GenBank/DDBJ databases">
        <title>Whole genome sequences of gut porcine anaerobes.</title>
        <authorList>
            <person name="Kubasova T."/>
            <person name="Jahodarova E."/>
            <person name="Rychlik I."/>
        </authorList>
    </citation>
    <scope>NUCLEOTIDE SEQUENCE [LARGE SCALE GENOMIC DNA]</scope>
    <source>
        <strain evidence="5 6">An867</strain>
    </source>
</reference>
<evidence type="ECO:0000313" key="6">
    <source>
        <dbReference type="Proteomes" id="UP001299220"/>
    </source>
</evidence>
<gene>
    <name evidence="5" type="ORF">JQM67_10645</name>
</gene>
<sequence>MKLILPEWATEELYSAYVADWGEEKIIPAASDPKGRDWAHWLADVVRMRTIVPPHLVPSTLLFLTDDAETKLYGAIDIRHGLNEVLLNFGGHIGYGIVPSERGKGYAKEQLRLALPVAKALGISRALITCNDWNTASARTIEACGGVFEDKRQDGDETLCRYWIDIPLKTLETERLILRPWTMDDVDDLFAYAQNPKVGPAAGWKPHESREESEEIVKRWTTSTEVWAIEEKASGRVIGSIGLHNDGARSNPRAKMIGYVLREESWGRGYMPEAVRRMTRFAFEELCMDTLSIQHFEFNTHSRRVIEKCGYKFEGVLRRAASVFDGSVHDEWMWSMLREEYFSAQKADV</sequence>
<evidence type="ECO:0000256" key="3">
    <source>
        <dbReference type="ARBA" id="ARBA00038502"/>
    </source>
</evidence>
<dbReference type="Proteomes" id="UP001299220">
    <property type="component" value="Unassembled WGS sequence"/>
</dbReference>
<name>A0ABS9CSZ1_9FIRM</name>
<protein>
    <submittedName>
        <fullName evidence="5">GNAT family N-acetyltransferase</fullName>
    </submittedName>
</protein>
<dbReference type="InterPro" id="IPR000182">
    <property type="entry name" value="GNAT_dom"/>
</dbReference>
<comment type="caution">
    <text evidence="5">The sequence shown here is derived from an EMBL/GenBank/DDBJ whole genome shotgun (WGS) entry which is preliminary data.</text>
</comment>
<keyword evidence="1" id="KW-0808">Transferase</keyword>
<dbReference type="Pfam" id="PF13302">
    <property type="entry name" value="Acetyltransf_3"/>
    <property type="match status" value="2"/>
</dbReference>
<evidence type="ECO:0000256" key="2">
    <source>
        <dbReference type="ARBA" id="ARBA00023315"/>
    </source>
</evidence>
<dbReference type="PANTHER" id="PTHR43792:SF8">
    <property type="entry name" value="[RIBOSOMAL PROTEIN US5]-ALANINE N-ACETYLTRANSFERASE"/>
    <property type="match status" value="1"/>
</dbReference>
<dbReference type="SUPFAM" id="SSF55729">
    <property type="entry name" value="Acyl-CoA N-acyltransferases (Nat)"/>
    <property type="match status" value="2"/>
</dbReference>
<evidence type="ECO:0000259" key="4">
    <source>
        <dbReference type="PROSITE" id="PS51186"/>
    </source>
</evidence>
<feature type="domain" description="N-acetyltransferase" evidence="4">
    <location>
        <begin position="1"/>
        <end position="169"/>
    </location>
</feature>
<keyword evidence="2" id="KW-0012">Acyltransferase</keyword>
<proteinExistence type="inferred from homology"/>